<dbReference type="Proteomes" id="UP000772434">
    <property type="component" value="Unassembled WGS sequence"/>
</dbReference>
<accession>A0A9P5QA52</accession>
<sequence length="62" mass="6447">MIVDNIQLSVAEVGDAMESSLSCLLRFRLAVSTSTGPHPKLSSTTMDNISSSAAALTGAMMM</sequence>
<reference evidence="1" key="1">
    <citation type="submission" date="2020-11" db="EMBL/GenBank/DDBJ databases">
        <authorList>
            <consortium name="DOE Joint Genome Institute"/>
            <person name="Ahrendt S."/>
            <person name="Riley R."/>
            <person name="Andreopoulos W."/>
            <person name="Labutti K."/>
            <person name="Pangilinan J."/>
            <person name="Ruiz-Duenas F.J."/>
            <person name="Barrasa J.M."/>
            <person name="Sanchez-Garcia M."/>
            <person name="Camarero S."/>
            <person name="Miyauchi S."/>
            <person name="Serrano A."/>
            <person name="Linde D."/>
            <person name="Babiker R."/>
            <person name="Drula E."/>
            <person name="Ayuso-Fernandez I."/>
            <person name="Pacheco R."/>
            <person name="Padilla G."/>
            <person name="Ferreira P."/>
            <person name="Barriuso J."/>
            <person name="Kellner H."/>
            <person name="Castanera R."/>
            <person name="Alfaro M."/>
            <person name="Ramirez L."/>
            <person name="Pisabarro A.G."/>
            <person name="Kuo A."/>
            <person name="Tritt A."/>
            <person name="Lipzen A."/>
            <person name="He G."/>
            <person name="Yan M."/>
            <person name="Ng V."/>
            <person name="Cullen D."/>
            <person name="Martin F."/>
            <person name="Rosso M.-N."/>
            <person name="Henrissat B."/>
            <person name="Hibbett D."/>
            <person name="Martinez A.T."/>
            <person name="Grigoriev I.V."/>
        </authorList>
    </citation>
    <scope>NUCLEOTIDE SEQUENCE</scope>
    <source>
        <strain evidence="1">AH 40177</strain>
    </source>
</reference>
<gene>
    <name evidence="1" type="ORF">BDP27DRAFT_1310468</name>
</gene>
<dbReference type="EMBL" id="JADNRY010000002">
    <property type="protein sequence ID" value="KAF9077949.1"/>
    <property type="molecule type" value="Genomic_DNA"/>
</dbReference>
<proteinExistence type="predicted"/>
<comment type="caution">
    <text evidence="1">The sequence shown here is derived from an EMBL/GenBank/DDBJ whole genome shotgun (WGS) entry which is preliminary data.</text>
</comment>
<dbReference type="AlphaFoldDB" id="A0A9P5QA52"/>
<evidence type="ECO:0000313" key="2">
    <source>
        <dbReference type="Proteomes" id="UP000772434"/>
    </source>
</evidence>
<organism evidence="1 2">
    <name type="scientific">Rhodocollybia butyracea</name>
    <dbReference type="NCBI Taxonomy" id="206335"/>
    <lineage>
        <taxon>Eukaryota</taxon>
        <taxon>Fungi</taxon>
        <taxon>Dikarya</taxon>
        <taxon>Basidiomycota</taxon>
        <taxon>Agaricomycotina</taxon>
        <taxon>Agaricomycetes</taxon>
        <taxon>Agaricomycetidae</taxon>
        <taxon>Agaricales</taxon>
        <taxon>Marasmiineae</taxon>
        <taxon>Omphalotaceae</taxon>
        <taxon>Rhodocollybia</taxon>
    </lineage>
</organism>
<name>A0A9P5QA52_9AGAR</name>
<protein>
    <submittedName>
        <fullName evidence="1">Uncharacterized protein</fullName>
    </submittedName>
</protein>
<keyword evidence="2" id="KW-1185">Reference proteome</keyword>
<evidence type="ECO:0000313" key="1">
    <source>
        <dbReference type="EMBL" id="KAF9077949.1"/>
    </source>
</evidence>